<dbReference type="EMBL" id="JFHU01000126">
    <property type="protein sequence ID" value="EXX88423.1"/>
    <property type="molecule type" value="Genomic_DNA"/>
</dbReference>
<gene>
    <name evidence="1" type="ORF">BG53_01950</name>
</gene>
<dbReference type="AlphaFoldDB" id="A0A9W5S0W3"/>
<protein>
    <submittedName>
        <fullName evidence="1">Uncharacterized protein</fullName>
    </submittedName>
</protein>
<reference evidence="1 2" key="1">
    <citation type="submission" date="2014-02" db="EMBL/GenBank/DDBJ databases">
        <title>Genome sequence of Paenibacillus darwinianus reveals adaptive mechanisms for survival in Antarctic soils.</title>
        <authorList>
            <person name="Dsouza M."/>
            <person name="Taylor M.W."/>
            <person name="Turner S.J."/>
            <person name="Aislabie J."/>
        </authorList>
    </citation>
    <scope>NUCLEOTIDE SEQUENCE [LARGE SCALE GENOMIC DNA]</scope>
    <source>
        <strain evidence="1 2">CE1</strain>
    </source>
</reference>
<evidence type="ECO:0000313" key="2">
    <source>
        <dbReference type="Proteomes" id="UP000053750"/>
    </source>
</evidence>
<accession>A0A9W5S0W3</accession>
<sequence>MAKLEQAGMSQELRNVNVQMDRLSKGIQALVAKERRRTTVNQFLHQLAAKPALSDDNLGETRTLAQLLHHTKYPVRKELAYDYISETFVPSERKPVIDLAAVLNSLFKKNGWNCSYEDMMRFMLEGGDYRQFQEQAENNKGLVRAARRVKGTPASGRL</sequence>
<dbReference type="OrthoDB" id="2618490at2"/>
<comment type="caution">
    <text evidence="1">The sequence shown here is derived from an EMBL/GenBank/DDBJ whole genome shotgun (WGS) entry which is preliminary data.</text>
</comment>
<proteinExistence type="predicted"/>
<organism evidence="1 2">
    <name type="scientific">Paenibacillus darwinianus</name>
    <dbReference type="NCBI Taxonomy" id="1380763"/>
    <lineage>
        <taxon>Bacteria</taxon>
        <taxon>Bacillati</taxon>
        <taxon>Bacillota</taxon>
        <taxon>Bacilli</taxon>
        <taxon>Bacillales</taxon>
        <taxon>Paenibacillaceae</taxon>
        <taxon>Paenibacillus</taxon>
    </lineage>
</organism>
<dbReference type="Proteomes" id="UP000053750">
    <property type="component" value="Unassembled WGS sequence"/>
</dbReference>
<evidence type="ECO:0000313" key="1">
    <source>
        <dbReference type="EMBL" id="EXX88423.1"/>
    </source>
</evidence>
<keyword evidence="2" id="KW-1185">Reference proteome</keyword>
<dbReference type="RefSeq" id="WP_036581651.1">
    <property type="nucleotide sequence ID" value="NZ_KK082152.1"/>
</dbReference>
<name>A0A9W5S0W3_9BACL</name>